<dbReference type="OrthoDB" id="4352441at2759"/>
<feature type="transmembrane region" description="Helical" evidence="1">
    <location>
        <begin position="217"/>
        <end position="237"/>
    </location>
</feature>
<keyword evidence="1" id="KW-0472">Membrane</keyword>
<dbReference type="EMBL" id="JAPWDO010000010">
    <property type="protein sequence ID" value="KAJ5455022.1"/>
    <property type="molecule type" value="Genomic_DNA"/>
</dbReference>
<dbReference type="AlphaFoldDB" id="A0A9W9WDM6"/>
<dbReference type="Proteomes" id="UP001147760">
    <property type="component" value="Unassembled WGS sequence"/>
</dbReference>
<keyword evidence="1" id="KW-0812">Transmembrane</keyword>
<accession>A0A9W9WDM6</accession>
<feature type="transmembrane region" description="Helical" evidence="1">
    <location>
        <begin position="249"/>
        <end position="269"/>
    </location>
</feature>
<sequence>MSDLENSSSPQEVEWQVAWFALLALGLAAMLQPCGNVLCQKANNHRFYIRASPVVCIVDVAQFIAFILLGFSCNPQAWLQNIKFELRQRFEGEDGAKDREKAENSIIVRWILMILGASLFNAIKLMMMQGIPWTQAWAMMFAISIVFAEVLILLVRFLSLDGSSAHTTPPAWRSYKISNVLDHIGIIPISLQFAVSYWTFFSFVLDPEGLPKHGPAGVAVGVTFGIIFLIPTGLEIIKGRIPGEFKGYQLYSLGCFAVISSLLSIPYVLDISSSFMEIF</sequence>
<keyword evidence="1" id="KW-1133">Transmembrane helix</keyword>
<protein>
    <submittedName>
        <fullName evidence="2">Uncharacterized protein</fullName>
    </submittedName>
</protein>
<evidence type="ECO:0000313" key="2">
    <source>
        <dbReference type="EMBL" id="KAJ5455022.1"/>
    </source>
</evidence>
<proteinExistence type="predicted"/>
<evidence type="ECO:0000256" key="1">
    <source>
        <dbReference type="SAM" id="Phobius"/>
    </source>
</evidence>
<evidence type="ECO:0000313" key="4">
    <source>
        <dbReference type="Proteomes" id="UP001147760"/>
    </source>
</evidence>
<keyword evidence="4" id="KW-1185">Reference proteome</keyword>
<feature type="transmembrane region" description="Helical" evidence="1">
    <location>
        <begin position="137"/>
        <end position="160"/>
    </location>
</feature>
<organism evidence="2 4">
    <name type="scientific">Penicillium desertorum</name>
    <dbReference type="NCBI Taxonomy" id="1303715"/>
    <lineage>
        <taxon>Eukaryota</taxon>
        <taxon>Fungi</taxon>
        <taxon>Dikarya</taxon>
        <taxon>Ascomycota</taxon>
        <taxon>Pezizomycotina</taxon>
        <taxon>Eurotiomycetes</taxon>
        <taxon>Eurotiomycetidae</taxon>
        <taxon>Eurotiales</taxon>
        <taxon>Aspergillaceae</taxon>
        <taxon>Penicillium</taxon>
    </lineage>
</organism>
<gene>
    <name evidence="3" type="ORF">N7530_002362</name>
    <name evidence="2" type="ORF">N7530_012791</name>
</gene>
<reference evidence="2" key="2">
    <citation type="journal article" date="2023" name="IMA Fungus">
        <title>Comparative genomic study of the Penicillium genus elucidates a diverse pangenome and 15 lateral gene transfer events.</title>
        <authorList>
            <person name="Petersen C."/>
            <person name="Sorensen T."/>
            <person name="Nielsen M.R."/>
            <person name="Sondergaard T.E."/>
            <person name="Sorensen J.L."/>
            <person name="Fitzpatrick D.A."/>
            <person name="Frisvad J.C."/>
            <person name="Nielsen K.L."/>
        </authorList>
    </citation>
    <scope>NUCLEOTIDE SEQUENCE</scope>
    <source>
        <strain evidence="2">IBT 17660</strain>
    </source>
</reference>
<feature type="transmembrane region" description="Helical" evidence="1">
    <location>
        <begin position="107"/>
        <end position="125"/>
    </location>
</feature>
<name>A0A9W9WDM6_9EURO</name>
<dbReference type="EMBL" id="JAPWDO010000002">
    <property type="protein sequence ID" value="KAJ5483116.1"/>
    <property type="molecule type" value="Genomic_DNA"/>
</dbReference>
<reference evidence="2" key="1">
    <citation type="submission" date="2022-12" db="EMBL/GenBank/DDBJ databases">
        <authorList>
            <person name="Petersen C."/>
        </authorList>
    </citation>
    <scope>NUCLEOTIDE SEQUENCE</scope>
    <source>
        <strain evidence="2">IBT 17660</strain>
    </source>
</reference>
<feature type="transmembrane region" description="Helical" evidence="1">
    <location>
        <begin position="180"/>
        <end position="205"/>
    </location>
</feature>
<evidence type="ECO:0000313" key="3">
    <source>
        <dbReference type="EMBL" id="KAJ5483116.1"/>
    </source>
</evidence>
<feature type="transmembrane region" description="Helical" evidence="1">
    <location>
        <begin position="17"/>
        <end position="39"/>
    </location>
</feature>
<comment type="caution">
    <text evidence="2">The sequence shown here is derived from an EMBL/GenBank/DDBJ whole genome shotgun (WGS) entry which is preliminary data.</text>
</comment>